<dbReference type="InterPro" id="IPR020904">
    <property type="entry name" value="Sc_DH/Rdtase_CS"/>
</dbReference>
<dbReference type="AlphaFoldDB" id="A0A517L751"/>
<evidence type="ECO:0000259" key="8">
    <source>
        <dbReference type="SMART" id="SM00822"/>
    </source>
</evidence>
<dbReference type="CDD" id="cd05353">
    <property type="entry name" value="hydroxyacyl-CoA-like_DH_SDR_c-like"/>
    <property type="match status" value="2"/>
</dbReference>
<keyword evidence="10" id="KW-1185">Reference proteome</keyword>
<evidence type="ECO:0000256" key="6">
    <source>
        <dbReference type="SAM" id="Phobius"/>
    </source>
</evidence>
<dbReference type="InterPro" id="IPR049326">
    <property type="entry name" value="Rhodopsin_dom_fungi"/>
</dbReference>
<feature type="compositionally biased region" description="Low complexity" evidence="5">
    <location>
        <begin position="243"/>
        <end position="264"/>
    </location>
</feature>
<keyword evidence="6" id="KW-0812">Transmembrane</keyword>
<protein>
    <recommendedName>
        <fullName evidence="8">Ketoreductase domain-containing protein</fullName>
    </recommendedName>
</protein>
<keyword evidence="3" id="KW-0560">Oxidoreductase</keyword>
<keyword evidence="7" id="KW-0732">Signal</keyword>
<comment type="similarity">
    <text evidence="1">Belongs to the short-chain dehydrogenases/reductases (SDR) family.</text>
</comment>
<keyword evidence="2" id="KW-0521">NADP</keyword>
<keyword evidence="4" id="KW-0413">Isomerase</keyword>
<dbReference type="FunFam" id="3.40.50.720:FF:000410">
    <property type="entry name" value="Peroxisomal multifunctional beta-oxidation protein"/>
    <property type="match status" value="1"/>
</dbReference>
<dbReference type="Pfam" id="PF20684">
    <property type="entry name" value="Fung_rhodopsin"/>
    <property type="match status" value="1"/>
</dbReference>
<feature type="transmembrane region" description="Helical" evidence="6">
    <location>
        <begin position="75"/>
        <end position="96"/>
    </location>
</feature>
<evidence type="ECO:0000256" key="5">
    <source>
        <dbReference type="SAM" id="MobiDB-lite"/>
    </source>
</evidence>
<feature type="signal peptide" evidence="7">
    <location>
        <begin position="1"/>
        <end position="18"/>
    </location>
</feature>
<dbReference type="InterPro" id="IPR057326">
    <property type="entry name" value="KR_dom"/>
</dbReference>
<evidence type="ECO:0000256" key="7">
    <source>
        <dbReference type="SAM" id="SignalP"/>
    </source>
</evidence>
<evidence type="ECO:0000256" key="3">
    <source>
        <dbReference type="ARBA" id="ARBA00023002"/>
    </source>
</evidence>
<dbReference type="STRING" id="50376.A0A517L751"/>
<dbReference type="PRINTS" id="PR00081">
    <property type="entry name" value="GDHRDH"/>
</dbReference>
<keyword evidence="6" id="KW-1133">Transmembrane helix</keyword>
<keyword evidence="6" id="KW-0472">Membrane</keyword>
<evidence type="ECO:0000256" key="2">
    <source>
        <dbReference type="ARBA" id="ARBA00022857"/>
    </source>
</evidence>
<dbReference type="PRINTS" id="PR00080">
    <property type="entry name" value="SDRFAMILY"/>
</dbReference>
<feature type="transmembrane region" description="Helical" evidence="6">
    <location>
        <begin position="153"/>
        <end position="175"/>
    </location>
</feature>
<dbReference type="PANTHER" id="PTHR45024">
    <property type="entry name" value="DEHYDROGENASES, SHORT CHAIN"/>
    <property type="match status" value="1"/>
</dbReference>
<dbReference type="PROSITE" id="PS00061">
    <property type="entry name" value="ADH_SHORT"/>
    <property type="match status" value="1"/>
</dbReference>
<evidence type="ECO:0000313" key="10">
    <source>
        <dbReference type="Proteomes" id="UP000316270"/>
    </source>
</evidence>
<dbReference type="InterPro" id="IPR036291">
    <property type="entry name" value="NAD(P)-bd_dom_sf"/>
</dbReference>
<dbReference type="InterPro" id="IPR002347">
    <property type="entry name" value="SDR_fam"/>
</dbReference>
<dbReference type="Pfam" id="PF00106">
    <property type="entry name" value="adh_short"/>
    <property type="match status" value="3"/>
</dbReference>
<accession>A0A517L751</accession>
<evidence type="ECO:0000313" key="9">
    <source>
        <dbReference type="EMBL" id="QDS71454.1"/>
    </source>
</evidence>
<dbReference type="PANTHER" id="PTHR45024:SF2">
    <property type="entry name" value="SCP2 DOMAIN-CONTAINING PROTEIN"/>
    <property type="match status" value="1"/>
</dbReference>
<reference evidence="9 10" key="1">
    <citation type="submission" date="2019-07" db="EMBL/GenBank/DDBJ databases">
        <title>Finished genome of Venturia effusa.</title>
        <authorList>
            <person name="Young C.A."/>
            <person name="Cox M.P."/>
            <person name="Ganley A.R.D."/>
            <person name="David W.J."/>
        </authorList>
    </citation>
    <scope>NUCLEOTIDE SEQUENCE [LARGE SCALE GENOMIC DNA]</scope>
    <source>
        <strain evidence="10">albino</strain>
    </source>
</reference>
<dbReference type="SMART" id="SM00822">
    <property type="entry name" value="PKS_KR"/>
    <property type="match status" value="1"/>
</dbReference>
<dbReference type="Gene3D" id="3.40.50.720">
    <property type="entry name" value="NAD(P)-binding Rossmann-like Domain"/>
    <property type="match status" value="2"/>
</dbReference>
<gene>
    <name evidence="9" type="ORF">FKW77_003810</name>
</gene>
<dbReference type="Gene3D" id="1.10.287.4290">
    <property type="match status" value="2"/>
</dbReference>
<dbReference type="GO" id="GO:0016491">
    <property type="term" value="F:oxidoreductase activity"/>
    <property type="evidence" value="ECO:0007669"/>
    <property type="project" value="UniProtKB-KW"/>
</dbReference>
<proteinExistence type="inferred from homology"/>
<feature type="chain" id="PRO_5022170066" description="Ketoreductase domain-containing protein" evidence="7">
    <location>
        <begin position="19"/>
        <end position="1050"/>
    </location>
</feature>
<dbReference type="GO" id="GO:0016853">
    <property type="term" value="F:isomerase activity"/>
    <property type="evidence" value="ECO:0007669"/>
    <property type="project" value="UniProtKB-KW"/>
</dbReference>
<feature type="transmembrane region" description="Helical" evidence="6">
    <location>
        <begin position="42"/>
        <end position="63"/>
    </location>
</feature>
<dbReference type="EMBL" id="CP042190">
    <property type="protein sequence ID" value="QDS71454.1"/>
    <property type="molecule type" value="Genomic_DNA"/>
</dbReference>
<evidence type="ECO:0000256" key="4">
    <source>
        <dbReference type="ARBA" id="ARBA00023235"/>
    </source>
</evidence>
<dbReference type="OrthoDB" id="3592703at2759"/>
<feature type="region of interest" description="Disordered" evidence="5">
    <location>
        <begin position="237"/>
        <end position="271"/>
    </location>
</feature>
<feature type="domain" description="Ketoreductase" evidence="8">
    <location>
        <begin position="418"/>
        <end position="636"/>
    </location>
</feature>
<dbReference type="SUPFAM" id="SSF51735">
    <property type="entry name" value="NAD(P)-binding Rossmann-fold domains"/>
    <property type="match status" value="2"/>
</dbReference>
<organism evidence="9 10">
    <name type="scientific">Venturia effusa</name>
    <dbReference type="NCBI Taxonomy" id="50376"/>
    <lineage>
        <taxon>Eukaryota</taxon>
        <taxon>Fungi</taxon>
        <taxon>Dikarya</taxon>
        <taxon>Ascomycota</taxon>
        <taxon>Pezizomycotina</taxon>
        <taxon>Dothideomycetes</taxon>
        <taxon>Pleosporomycetidae</taxon>
        <taxon>Venturiales</taxon>
        <taxon>Venturiaceae</taxon>
        <taxon>Venturia</taxon>
    </lineage>
</organism>
<evidence type="ECO:0000256" key="1">
    <source>
        <dbReference type="ARBA" id="ARBA00006484"/>
    </source>
</evidence>
<dbReference type="Proteomes" id="UP000316270">
    <property type="component" value="Chromosome 6"/>
</dbReference>
<name>A0A517L751_9PEZI</name>
<feature type="transmembrane region" description="Helical" evidence="6">
    <location>
        <begin position="116"/>
        <end position="141"/>
    </location>
</feature>
<sequence length="1050" mass="114353">MALLSALIMSIGMALLTAAGLGMHDDKKASISLNPSFQRSLITINVFYLLCNMFVKLGLLLMYTQFTTGIYSRWFIYLMHVATVIFGVSSIFAVVFQCVPTSLLWDHTVVGHCLNVAALFYSNAAIMIGMDLILYIMPILFTWGIQLRPAQKLGLRFLFGLGFLVIISSCIRLYVVDDVLKHGDMSYNAARMLLASEFENHLAICISCAPAIRAMLSGLIIPKVQDYYVSSRERLSRLPSFPSSNSKNDSELSSSLPRESPSSPAKQARTSTIQSRFYAGILGPLSWSLRPRPRKNVPVRDPDLESADLDFHDSMPNPLPTVHTLIAQGPNAQRPYTSEKEDGKIYVKREISTRETFLPSLSPTFGRNPDFLWIDSDGQSTVAPSTHGGNITEDIVLTVPPLAFFDSQMANQLRYDEQVVVVTGAGAGLGRQYAKFFASRGAKVVVNDLGGTFNGAGGGDSKAADIVVKEIVDEGGVAVSSYDSVECGERIIDTAIKRFGRIDILINNAGILRDVSLKNMKDEDWDVIMKVHLTGTYKVPNPSIFIATPRSKGQYRASVRSTRLKAESVQCSRAAWPFFRKQKYGRVINTTSSSGLFGNFGQSNYAAAKMAVVGLTETLAKEGAKYNIVVNCLAPGAASRLTATVWPPEMMELMKPSWVVPLVAVLVHRSNSGENGSIFEAAAGHFSKIRWQRSEGLQLRPDETLTPGALLKHWSEIADFSRNAEAANNVANSMEQLHRGLALPANTPGEPIDFTGKVVLVTGAGEGLGRAYAHLFARLGAKVAVNDVAGAETVAKDIKARGADAIAIETSVEEGDNVVKAVVDKFKRIDIIVNNAGILRDKAFTNMSDDLWFPVINVHLRGIYKITKAAWPYMVKQKYGRIVNITSTSGIYGNFGQSNYAAAKCGIIGFSKSTAREGAKYNIFVNSLAPSAGTNMTRTVRPESEVQMLKPEYVAPLVAILCSDKAPDPTGNLYEAGSGWFAATRWQRARGVDFPHNAGVPSPEAVLRQFAQICDFDNGEADYPESPTDGSKHFMAHIGKAAGPSKQAKL</sequence>
<dbReference type="InterPro" id="IPR051687">
    <property type="entry name" value="Peroxisomal_Beta-Oxidation"/>
</dbReference>